<keyword evidence="2" id="KW-1133">Transmembrane helix</keyword>
<sequence>MGNFWLIVTGGMRAWWNQTRATLAPPPMPAPDPQAPTLGPPGDGRRKEWVHRYFRPSPARWEKLRAVRQMQVGGVLVLVGLSLLAVGLWPWALGFVGIATVFLVVGFAGWRAYHFGMQFAEAKPTGRHLDRTLNADLRKAMAEVLDRFGLTREDLILHAGPVHLPDARTVERGPGDPLVFAGPAPGAKHRPNTQDRIRRFTAYSVAVVCLAQHHLAVMTFELDLATGARKNVDTHEYHYDHVAAVNTSTRPAKELLAGDIYGFPAMKAKLTAQELEITSTGGTHVLISTEIAQEHPADLTITTSIKDALPQLRRLLRRLVG</sequence>
<proteinExistence type="predicted"/>
<evidence type="ECO:0008006" key="5">
    <source>
        <dbReference type="Google" id="ProtNLM"/>
    </source>
</evidence>
<evidence type="ECO:0000256" key="2">
    <source>
        <dbReference type="SAM" id="Phobius"/>
    </source>
</evidence>
<accession>A0ABW1IDQ1</accession>
<keyword evidence="2" id="KW-0472">Membrane</keyword>
<name>A0ABW1IDQ1_9PSEU</name>
<dbReference type="RefSeq" id="WP_379568402.1">
    <property type="nucleotide sequence ID" value="NZ_JBHSQK010000059.1"/>
</dbReference>
<gene>
    <name evidence="3" type="ORF">ACFQH9_21900</name>
</gene>
<organism evidence="3 4">
    <name type="scientific">Pseudonocardia lutea</name>
    <dbReference type="NCBI Taxonomy" id="2172015"/>
    <lineage>
        <taxon>Bacteria</taxon>
        <taxon>Bacillati</taxon>
        <taxon>Actinomycetota</taxon>
        <taxon>Actinomycetes</taxon>
        <taxon>Pseudonocardiales</taxon>
        <taxon>Pseudonocardiaceae</taxon>
        <taxon>Pseudonocardia</taxon>
    </lineage>
</organism>
<feature type="region of interest" description="Disordered" evidence="1">
    <location>
        <begin position="23"/>
        <end position="44"/>
    </location>
</feature>
<evidence type="ECO:0000256" key="1">
    <source>
        <dbReference type="SAM" id="MobiDB-lite"/>
    </source>
</evidence>
<protein>
    <recommendedName>
        <fullName evidence="5">DUF3137 domain-containing protein</fullName>
    </recommendedName>
</protein>
<feature type="compositionally biased region" description="Pro residues" evidence="1">
    <location>
        <begin position="24"/>
        <end position="34"/>
    </location>
</feature>
<keyword evidence="2" id="KW-0812">Transmembrane</keyword>
<feature type="transmembrane region" description="Helical" evidence="2">
    <location>
        <begin position="70"/>
        <end position="89"/>
    </location>
</feature>
<dbReference type="EMBL" id="JBHSQK010000059">
    <property type="protein sequence ID" value="MFC5950928.1"/>
    <property type="molecule type" value="Genomic_DNA"/>
</dbReference>
<evidence type="ECO:0000313" key="3">
    <source>
        <dbReference type="EMBL" id="MFC5950928.1"/>
    </source>
</evidence>
<comment type="caution">
    <text evidence="3">The sequence shown here is derived from an EMBL/GenBank/DDBJ whole genome shotgun (WGS) entry which is preliminary data.</text>
</comment>
<dbReference type="Proteomes" id="UP001596119">
    <property type="component" value="Unassembled WGS sequence"/>
</dbReference>
<keyword evidence="4" id="KW-1185">Reference proteome</keyword>
<evidence type="ECO:0000313" key="4">
    <source>
        <dbReference type="Proteomes" id="UP001596119"/>
    </source>
</evidence>
<feature type="transmembrane region" description="Helical" evidence="2">
    <location>
        <begin position="95"/>
        <end position="113"/>
    </location>
</feature>
<reference evidence="4" key="1">
    <citation type="journal article" date="2019" name="Int. J. Syst. Evol. Microbiol.">
        <title>The Global Catalogue of Microorganisms (GCM) 10K type strain sequencing project: providing services to taxonomists for standard genome sequencing and annotation.</title>
        <authorList>
            <consortium name="The Broad Institute Genomics Platform"/>
            <consortium name="The Broad Institute Genome Sequencing Center for Infectious Disease"/>
            <person name="Wu L."/>
            <person name="Ma J."/>
        </authorList>
    </citation>
    <scope>NUCLEOTIDE SEQUENCE [LARGE SCALE GENOMIC DNA]</scope>
    <source>
        <strain evidence="4">CGMCC 4.7397</strain>
    </source>
</reference>